<accession>A0A1H3QAE7</accession>
<evidence type="ECO:0000256" key="1">
    <source>
        <dbReference type="SAM" id="MobiDB-lite"/>
    </source>
</evidence>
<feature type="region of interest" description="Disordered" evidence="1">
    <location>
        <begin position="27"/>
        <end position="86"/>
    </location>
</feature>
<dbReference type="GO" id="GO:0010181">
    <property type="term" value="F:FMN binding"/>
    <property type="evidence" value="ECO:0007669"/>
    <property type="project" value="InterPro"/>
</dbReference>
<organism evidence="3 4">
    <name type="scientific">Herbiconiux ginsengi</name>
    <dbReference type="NCBI Taxonomy" id="381665"/>
    <lineage>
        <taxon>Bacteria</taxon>
        <taxon>Bacillati</taxon>
        <taxon>Actinomycetota</taxon>
        <taxon>Actinomycetes</taxon>
        <taxon>Micrococcales</taxon>
        <taxon>Microbacteriaceae</taxon>
        <taxon>Herbiconiux</taxon>
    </lineage>
</organism>
<dbReference type="Proteomes" id="UP000198891">
    <property type="component" value="Unassembled WGS sequence"/>
</dbReference>
<protein>
    <submittedName>
        <fullName evidence="3">Uncharacterized protein, contains FMN-binding domain</fullName>
    </submittedName>
</protein>
<dbReference type="Gene3D" id="3.90.1010.20">
    <property type="match status" value="1"/>
</dbReference>
<dbReference type="InterPro" id="IPR007329">
    <property type="entry name" value="FMN-bd"/>
</dbReference>
<dbReference type="EMBL" id="FNPZ01000002">
    <property type="protein sequence ID" value="SDZ10366.1"/>
    <property type="molecule type" value="Genomic_DNA"/>
</dbReference>
<name>A0A1H3QAE7_9MICO</name>
<sequence>MRARALALSILSSAAVITVGWQLGSQGQAGTSVDSAATAPAAPTTTAPEASAPATTGPATSAPATTAPQTSAPAATGPSGTFTGTSAATRFGDVQVQITVENGSITDVVALHLTDRDPRSVSISNRAAPVLREQVLAAQSANVQGVSGATYTSDGYLSSLQSALDQAGL</sequence>
<evidence type="ECO:0000313" key="4">
    <source>
        <dbReference type="Proteomes" id="UP000198891"/>
    </source>
</evidence>
<dbReference type="AlphaFoldDB" id="A0A1H3QAE7"/>
<dbReference type="OrthoDB" id="8099475at2"/>
<dbReference type="RefSeq" id="WP_092553785.1">
    <property type="nucleotide sequence ID" value="NZ_FNPZ01000002.1"/>
</dbReference>
<gene>
    <name evidence="3" type="ORF">SAMN05216554_2411</name>
</gene>
<dbReference type="SMART" id="SM00900">
    <property type="entry name" value="FMN_bind"/>
    <property type="match status" value="1"/>
</dbReference>
<evidence type="ECO:0000313" key="3">
    <source>
        <dbReference type="EMBL" id="SDZ10366.1"/>
    </source>
</evidence>
<feature type="domain" description="FMN-binding" evidence="2">
    <location>
        <begin position="90"/>
        <end position="167"/>
    </location>
</feature>
<reference evidence="3 4" key="1">
    <citation type="submission" date="2016-10" db="EMBL/GenBank/DDBJ databases">
        <authorList>
            <person name="de Groot N.N."/>
        </authorList>
    </citation>
    <scope>NUCLEOTIDE SEQUENCE [LARGE SCALE GENOMIC DNA]</scope>
    <source>
        <strain evidence="3 4">CGMCC 4.3491</strain>
    </source>
</reference>
<dbReference type="Pfam" id="PF04205">
    <property type="entry name" value="FMN_bind"/>
    <property type="match status" value="1"/>
</dbReference>
<evidence type="ECO:0000259" key="2">
    <source>
        <dbReference type="SMART" id="SM00900"/>
    </source>
</evidence>
<dbReference type="STRING" id="381665.SAMN05216554_2411"/>
<dbReference type="GO" id="GO:0016020">
    <property type="term" value="C:membrane"/>
    <property type="evidence" value="ECO:0007669"/>
    <property type="project" value="InterPro"/>
</dbReference>
<feature type="compositionally biased region" description="Low complexity" evidence="1">
    <location>
        <begin position="35"/>
        <end position="79"/>
    </location>
</feature>
<proteinExistence type="predicted"/>
<keyword evidence="4" id="KW-1185">Reference proteome</keyword>